<dbReference type="RefSeq" id="WP_073304663.1">
    <property type="nucleotide sequence ID" value="NZ_FRAW01000017.1"/>
</dbReference>
<evidence type="ECO:0000313" key="7">
    <source>
        <dbReference type="EMBL" id="SHK77903.1"/>
    </source>
</evidence>
<dbReference type="Pfam" id="PF19890">
    <property type="entry name" value="DUF6363"/>
    <property type="match status" value="1"/>
</dbReference>
<dbReference type="Pfam" id="PF01734">
    <property type="entry name" value="Patatin"/>
    <property type="match status" value="1"/>
</dbReference>
<proteinExistence type="predicted"/>
<keyword evidence="3 4" id="KW-0443">Lipid metabolism</keyword>
<reference evidence="8" key="1">
    <citation type="submission" date="2016-11" db="EMBL/GenBank/DDBJ databases">
        <authorList>
            <person name="Varghese N."/>
            <person name="Submissions S."/>
        </authorList>
    </citation>
    <scope>NUCLEOTIDE SEQUENCE [LARGE SCALE GENOMIC DNA]</scope>
    <source>
        <strain evidence="8">UWOS</strain>
    </source>
</reference>
<gene>
    <name evidence="7" type="ORF">SAMN05720469_11741</name>
</gene>
<evidence type="ECO:0000313" key="8">
    <source>
        <dbReference type="Proteomes" id="UP000184275"/>
    </source>
</evidence>
<keyword evidence="1 4" id="KW-0378">Hydrolase</keyword>
<sequence>MEKPDEKIGIVLEGGGMRGVYTAGVLDFLQSENFFADGVIGVSAGAVQAVNYVSNQPKRGFRVIANYANDKRYMSFRSLLFSGDLFNKKFCYEVIPNALDPFDYDAFAESPIKCFATVTNVLTGEAEHLEMRDLREDMDKLRASGSLPLVSRLVSIDGVPHLDGGIADSIPYEAFRRMGYGKCIVVLTRAKGYRKNPNKLMPLIRWKYRRYPRFVEACANRYIEYNRILENLEAAESRGEVFVIRPERTVEVARLEKNVDKLKALYDEGYAEAKSRFEELKRFVGK</sequence>
<dbReference type="EMBL" id="FRAW01000017">
    <property type="protein sequence ID" value="SHK77903.1"/>
    <property type="molecule type" value="Genomic_DNA"/>
</dbReference>
<protein>
    <submittedName>
        <fullName evidence="7">Predicted phospholipase, patatin/cPLA2 family</fullName>
    </submittedName>
</protein>
<dbReference type="InterPro" id="IPR002641">
    <property type="entry name" value="PNPLA_dom"/>
</dbReference>
<feature type="active site" description="Nucleophile" evidence="4">
    <location>
        <position position="43"/>
    </location>
</feature>
<dbReference type="Gene3D" id="3.40.1090.10">
    <property type="entry name" value="Cytosolic phospholipase A2 catalytic domain"/>
    <property type="match status" value="1"/>
</dbReference>
<evidence type="ECO:0000256" key="5">
    <source>
        <dbReference type="SAM" id="Coils"/>
    </source>
</evidence>
<organism evidence="7 8">
    <name type="scientific">Fibrobacter intestinalis</name>
    <dbReference type="NCBI Taxonomy" id="28122"/>
    <lineage>
        <taxon>Bacteria</taxon>
        <taxon>Pseudomonadati</taxon>
        <taxon>Fibrobacterota</taxon>
        <taxon>Fibrobacteria</taxon>
        <taxon>Fibrobacterales</taxon>
        <taxon>Fibrobacteraceae</taxon>
        <taxon>Fibrobacter</taxon>
    </lineage>
</organism>
<feature type="active site" description="Proton acceptor" evidence="4">
    <location>
        <position position="163"/>
    </location>
</feature>
<keyword evidence="8" id="KW-1185">Reference proteome</keyword>
<dbReference type="PANTHER" id="PTHR14226:SF25">
    <property type="entry name" value="PHOSPHOESTERASE"/>
    <property type="match status" value="1"/>
</dbReference>
<dbReference type="PANTHER" id="PTHR14226">
    <property type="entry name" value="NEUROPATHY TARGET ESTERASE/SWISS CHEESE D.MELANOGASTER"/>
    <property type="match status" value="1"/>
</dbReference>
<evidence type="ECO:0000256" key="1">
    <source>
        <dbReference type="ARBA" id="ARBA00022801"/>
    </source>
</evidence>
<evidence type="ECO:0000256" key="2">
    <source>
        <dbReference type="ARBA" id="ARBA00022963"/>
    </source>
</evidence>
<feature type="domain" description="PNPLA" evidence="6">
    <location>
        <begin position="10"/>
        <end position="176"/>
    </location>
</feature>
<accession>A0A1M6V8R7</accession>
<evidence type="ECO:0000259" key="6">
    <source>
        <dbReference type="PROSITE" id="PS51635"/>
    </source>
</evidence>
<dbReference type="SUPFAM" id="SSF52151">
    <property type="entry name" value="FabD/lysophospholipase-like"/>
    <property type="match status" value="1"/>
</dbReference>
<name>A0A1M6V8R7_9BACT</name>
<dbReference type="AlphaFoldDB" id="A0A1M6V8R7"/>
<dbReference type="GO" id="GO:0016042">
    <property type="term" value="P:lipid catabolic process"/>
    <property type="evidence" value="ECO:0007669"/>
    <property type="project" value="UniProtKB-UniRule"/>
</dbReference>
<evidence type="ECO:0000256" key="4">
    <source>
        <dbReference type="PROSITE-ProRule" id="PRU01161"/>
    </source>
</evidence>
<dbReference type="InterPro" id="IPR045943">
    <property type="entry name" value="DUF6363"/>
</dbReference>
<keyword evidence="2 4" id="KW-0442">Lipid degradation</keyword>
<dbReference type="InterPro" id="IPR016035">
    <property type="entry name" value="Acyl_Trfase/lysoPLipase"/>
</dbReference>
<feature type="short sequence motif" description="DGA/G" evidence="4">
    <location>
        <begin position="163"/>
        <end position="165"/>
    </location>
</feature>
<feature type="short sequence motif" description="GXGXXG" evidence="4">
    <location>
        <begin position="14"/>
        <end position="19"/>
    </location>
</feature>
<feature type="short sequence motif" description="GXSXG" evidence="4">
    <location>
        <begin position="41"/>
        <end position="45"/>
    </location>
</feature>
<dbReference type="InterPro" id="IPR050301">
    <property type="entry name" value="NTE"/>
</dbReference>
<dbReference type="Proteomes" id="UP000184275">
    <property type="component" value="Unassembled WGS sequence"/>
</dbReference>
<dbReference type="PROSITE" id="PS51635">
    <property type="entry name" value="PNPLA"/>
    <property type="match status" value="1"/>
</dbReference>
<dbReference type="CDD" id="cd07208">
    <property type="entry name" value="Pat_hypo_Ecoli_yjju_like"/>
    <property type="match status" value="1"/>
</dbReference>
<keyword evidence="5" id="KW-0175">Coiled coil</keyword>
<dbReference type="GO" id="GO:0016787">
    <property type="term" value="F:hydrolase activity"/>
    <property type="evidence" value="ECO:0007669"/>
    <property type="project" value="UniProtKB-UniRule"/>
</dbReference>
<feature type="coiled-coil region" evidence="5">
    <location>
        <begin position="215"/>
        <end position="272"/>
    </location>
</feature>
<evidence type="ECO:0000256" key="3">
    <source>
        <dbReference type="ARBA" id="ARBA00023098"/>
    </source>
</evidence>
<dbReference type="InterPro" id="IPR037483">
    <property type="entry name" value="YjjU-like"/>
</dbReference>